<dbReference type="GO" id="GO:0005524">
    <property type="term" value="F:ATP binding"/>
    <property type="evidence" value="ECO:0007669"/>
    <property type="project" value="UniProtKB-KW"/>
</dbReference>
<dbReference type="InterPro" id="IPR027417">
    <property type="entry name" value="P-loop_NTPase"/>
</dbReference>
<keyword evidence="4" id="KW-0067">ATP-binding</keyword>
<name>L8H5K6_ACACF</name>
<evidence type="ECO:0000313" key="6">
    <source>
        <dbReference type="Proteomes" id="UP000011083"/>
    </source>
</evidence>
<dbReference type="PANTHER" id="PTHR11088">
    <property type="entry name" value="TRNA DIMETHYLALLYLTRANSFERASE"/>
    <property type="match status" value="1"/>
</dbReference>
<evidence type="ECO:0000256" key="4">
    <source>
        <dbReference type="ARBA" id="ARBA00022840"/>
    </source>
</evidence>
<reference evidence="5 6" key="1">
    <citation type="journal article" date="2013" name="Genome Biol.">
        <title>Genome of Acanthamoeba castellanii highlights extensive lateral gene transfer and early evolution of tyrosine kinase signaling.</title>
        <authorList>
            <person name="Clarke M."/>
            <person name="Lohan A.J."/>
            <person name="Liu B."/>
            <person name="Lagkouvardos I."/>
            <person name="Roy S."/>
            <person name="Zafar N."/>
            <person name="Bertelli C."/>
            <person name="Schilde C."/>
            <person name="Kianianmomeni A."/>
            <person name="Burglin T.R."/>
            <person name="Frech C."/>
            <person name="Turcotte B."/>
            <person name="Kopec K.O."/>
            <person name="Synnott J.M."/>
            <person name="Choo C."/>
            <person name="Paponov I."/>
            <person name="Finkler A."/>
            <person name="Soon Heng Tan C."/>
            <person name="Hutchins A.P."/>
            <person name="Weinmeier T."/>
            <person name="Rattei T."/>
            <person name="Chu J.S."/>
            <person name="Gimenez G."/>
            <person name="Irimia M."/>
            <person name="Rigden D.J."/>
            <person name="Fitzpatrick D.A."/>
            <person name="Lorenzo-Morales J."/>
            <person name="Bateman A."/>
            <person name="Chiu C.H."/>
            <person name="Tang P."/>
            <person name="Hegemann P."/>
            <person name="Fromm H."/>
            <person name="Raoult D."/>
            <person name="Greub G."/>
            <person name="Miranda-Saavedra D."/>
            <person name="Chen N."/>
            <person name="Nash P."/>
            <person name="Ginger M.L."/>
            <person name="Horn M."/>
            <person name="Schaap P."/>
            <person name="Caler L."/>
            <person name="Loftus B."/>
        </authorList>
    </citation>
    <scope>NUCLEOTIDE SEQUENCE [LARGE SCALE GENOMIC DNA]</scope>
    <source>
        <strain evidence="5 6">Neff</strain>
    </source>
</reference>
<keyword evidence="2 5" id="KW-0808">Transferase</keyword>
<dbReference type="Gene3D" id="3.40.50.300">
    <property type="entry name" value="P-loop containing nucleotide triphosphate hydrolases"/>
    <property type="match status" value="1"/>
</dbReference>
<dbReference type="Proteomes" id="UP000011083">
    <property type="component" value="Unassembled WGS sequence"/>
</dbReference>
<evidence type="ECO:0000256" key="3">
    <source>
        <dbReference type="ARBA" id="ARBA00022741"/>
    </source>
</evidence>
<dbReference type="PANTHER" id="PTHR11088:SF60">
    <property type="entry name" value="TRNA DIMETHYLALLYLTRANSFERASE"/>
    <property type="match status" value="1"/>
</dbReference>
<dbReference type="GO" id="GO:0052381">
    <property type="term" value="F:tRNA dimethylallyltransferase activity"/>
    <property type="evidence" value="ECO:0007669"/>
    <property type="project" value="TreeGrafter"/>
</dbReference>
<dbReference type="OrthoDB" id="775260at2759"/>
<comment type="similarity">
    <text evidence="1">Belongs to the IPP transferase family.</text>
</comment>
<keyword evidence="3" id="KW-0547">Nucleotide-binding</keyword>
<dbReference type="GeneID" id="14920847"/>
<accession>L8H5K6</accession>
<dbReference type="AlphaFoldDB" id="L8H5K6"/>
<gene>
    <name evidence="5" type="ORF">ACA1_113530</name>
</gene>
<dbReference type="STRING" id="1257118.L8H5K6"/>
<dbReference type="RefSeq" id="XP_004342118.1">
    <property type="nucleotide sequence ID" value="XM_004342069.1"/>
</dbReference>
<dbReference type="InterPro" id="IPR039657">
    <property type="entry name" value="Dimethylallyltransferase"/>
</dbReference>
<evidence type="ECO:0000313" key="5">
    <source>
        <dbReference type="EMBL" id="ELR20008.1"/>
    </source>
</evidence>
<dbReference type="Gene3D" id="1.10.20.140">
    <property type="match status" value="1"/>
</dbReference>
<evidence type="ECO:0000256" key="2">
    <source>
        <dbReference type="ARBA" id="ARBA00022679"/>
    </source>
</evidence>
<organism evidence="5 6">
    <name type="scientific">Acanthamoeba castellanii (strain ATCC 30010 / Neff)</name>
    <dbReference type="NCBI Taxonomy" id="1257118"/>
    <lineage>
        <taxon>Eukaryota</taxon>
        <taxon>Amoebozoa</taxon>
        <taxon>Discosea</taxon>
        <taxon>Longamoebia</taxon>
        <taxon>Centramoebida</taxon>
        <taxon>Acanthamoebidae</taxon>
        <taxon>Acanthamoeba</taxon>
    </lineage>
</organism>
<dbReference type="Pfam" id="PF01715">
    <property type="entry name" value="IPPT"/>
    <property type="match status" value="1"/>
</dbReference>
<dbReference type="VEuPathDB" id="AmoebaDB:ACA1_113530"/>
<keyword evidence="6" id="KW-1185">Reference proteome</keyword>
<evidence type="ECO:0000256" key="1">
    <source>
        <dbReference type="ARBA" id="ARBA00005842"/>
    </source>
</evidence>
<dbReference type="GO" id="GO:0006400">
    <property type="term" value="P:tRNA modification"/>
    <property type="evidence" value="ECO:0007669"/>
    <property type="project" value="TreeGrafter"/>
</dbReference>
<dbReference type="KEGG" id="acan:ACA1_113530"/>
<proteinExistence type="inferred from homology"/>
<dbReference type="EMBL" id="KB007926">
    <property type="protein sequence ID" value="ELR20008.1"/>
    <property type="molecule type" value="Genomic_DNA"/>
</dbReference>
<sequence length="327" mass="37229">MDVGTDKVSAAERKRIPHHLIDLVSPHEAFSAFQFWEHAHNATHDILSRGKVPIVVGGCGFYLSWYLHKTSRPDHTTKAPPEVVRKIKKVIDDDQGDCAEPSTSASVEAIDPAFAATIPVNDLYRITRALEIHAVTGLPPSSFASERLAPWETSLDFRCVYFTTSDSLAAKTRIDLRGLEVDSTPAKAIGYSEAISFLLYAPLEHLGDSFTDFLTIFQNSSRKYGRRQKTWFRREPLFHHWLYRNEMGVEDQLRRVTDLYSLPFAEYMDTFDWDGYLNKMTKDYNQKMPTYAPKLQLFSTASSRDSFIASLAPSIANLRQWKTARPN</sequence>
<dbReference type="Gene3D" id="1.10.287.890">
    <property type="entry name" value="Crystal structure of tRNA isopentenylpyrophosphate transferase (bh2366) domain"/>
    <property type="match status" value="1"/>
</dbReference>
<protein>
    <submittedName>
        <fullName evidence="5">Isopentenyltransferase</fullName>
    </submittedName>
</protein>